<protein>
    <recommendedName>
        <fullName evidence="6">Cell division cycle protein 27 homolog</fullName>
    </recommendedName>
</protein>
<dbReference type="AlphaFoldDB" id="A0A1W4WJJ2"/>
<accession>A0A1W4WJJ2</accession>
<comment type="subcellular location">
    <subcellularLocation>
        <location evidence="1">Nucleus</location>
    </subcellularLocation>
</comment>
<feature type="repeat" description="TPR" evidence="7">
    <location>
        <begin position="492"/>
        <end position="525"/>
    </location>
</feature>
<evidence type="ECO:0000256" key="7">
    <source>
        <dbReference type="PROSITE-ProRule" id="PRU00339"/>
    </source>
</evidence>
<feature type="region of interest" description="Disordered" evidence="8">
    <location>
        <begin position="366"/>
        <end position="391"/>
    </location>
</feature>
<dbReference type="PROSITE" id="PS50293">
    <property type="entry name" value="TPR_REGION"/>
    <property type="match status" value="1"/>
</dbReference>
<keyword evidence="10" id="KW-0131">Cell cycle</keyword>
<feature type="repeat" description="TPR" evidence="7">
    <location>
        <begin position="730"/>
        <end position="763"/>
    </location>
</feature>
<evidence type="ECO:0000313" key="10">
    <source>
        <dbReference type="RefSeq" id="XP_018324094.1"/>
    </source>
</evidence>
<dbReference type="GO" id="GO:0007091">
    <property type="term" value="P:metaphase/anaphase transition of mitotic cell cycle"/>
    <property type="evidence" value="ECO:0007669"/>
    <property type="project" value="TreeGrafter"/>
</dbReference>
<keyword evidence="4" id="KW-0539">Nucleus</keyword>
<gene>
    <name evidence="10" type="primary">LOC108736238</name>
</gene>
<dbReference type="InParanoid" id="A0A1W4WJJ2"/>
<keyword evidence="9" id="KW-1185">Reference proteome</keyword>
<dbReference type="STRING" id="224129.A0A1W4WJJ2"/>
<dbReference type="GO" id="GO:0031145">
    <property type="term" value="P:anaphase-promoting complex-dependent catabolic process"/>
    <property type="evidence" value="ECO:0007669"/>
    <property type="project" value="TreeGrafter"/>
</dbReference>
<evidence type="ECO:0000256" key="3">
    <source>
        <dbReference type="ARBA" id="ARBA00022803"/>
    </source>
</evidence>
<dbReference type="GO" id="GO:0005680">
    <property type="term" value="C:anaphase-promoting complex"/>
    <property type="evidence" value="ECO:0007669"/>
    <property type="project" value="TreeGrafter"/>
</dbReference>
<feature type="region of interest" description="Disordered" evidence="8">
    <location>
        <begin position="321"/>
        <end position="347"/>
    </location>
</feature>
<dbReference type="OrthoDB" id="329563at2759"/>
<dbReference type="SUPFAM" id="SSF48452">
    <property type="entry name" value="TPR-like"/>
    <property type="match status" value="2"/>
</dbReference>
<dbReference type="GO" id="GO:0016567">
    <property type="term" value="P:protein ubiquitination"/>
    <property type="evidence" value="ECO:0007669"/>
    <property type="project" value="TreeGrafter"/>
</dbReference>
<dbReference type="PROSITE" id="PS50005">
    <property type="entry name" value="TPR"/>
    <property type="match status" value="6"/>
</dbReference>
<dbReference type="InterPro" id="IPR019734">
    <property type="entry name" value="TPR_rpt"/>
</dbReference>
<dbReference type="GO" id="GO:0005737">
    <property type="term" value="C:cytoplasm"/>
    <property type="evidence" value="ECO:0007669"/>
    <property type="project" value="TreeGrafter"/>
</dbReference>
<dbReference type="FunCoup" id="A0A1W4WJJ2">
    <property type="interactions" value="2791"/>
</dbReference>
<keyword evidence="2" id="KW-0677">Repeat</keyword>
<dbReference type="Proteomes" id="UP000192223">
    <property type="component" value="Unplaced"/>
</dbReference>
<organism evidence="9 10">
    <name type="scientific">Agrilus planipennis</name>
    <name type="common">Emerald ash borer</name>
    <name type="synonym">Agrilus marcopoli</name>
    <dbReference type="NCBI Taxonomy" id="224129"/>
    <lineage>
        <taxon>Eukaryota</taxon>
        <taxon>Metazoa</taxon>
        <taxon>Ecdysozoa</taxon>
        <taxon>Arthropoda</taxon>
        <taxon>Hexapoda</taxon>
        <taxon>Insecta</taxon>
        <taxon>Pterygota</taxon>
        <taxon>Neoptera</taxon>
        <taxon>Endopterygota</taxon>
        <taxon>Coleoptera</taxon>
        <taxon>Polyphaga</taxon>
        <taxon>Elateriformia</taxon>
        <taxon>Buprestoidea</taxon>
        <taxon>Buprestidae</taxon>
        <taxon>Agrilinae</taxon>
        <taxon>Agrilus</taxon>
    </lineage>
</organism>
<dbReference type="Gene3D" id="1.25.40.10">
    <property type="entry name" value="Tetratricopeptide repeat domain"/>
    <property type="match status" value="4"/>
</dbReference>
<evidence type="ECO:0000256" key="2">
    <source>
        <dbReference type="ARBA" id="ARBA00022737"/>
    </source>
</evidence>
<dbReference type="RefSeq" id="XP_018324094.1">
    <property type="nucleotide sequence ID" value="XM_018468592.2"/>
</dbReference>
<dbReference type="GO" id="GO:0051301">
    <property type="term" value="P:cell division"/>
    <property type="evidence" value="ECO:0007669"/>
    <property type="project" value="UniProtKB-KW"/>
</dbReference>
<evidence type="ECO:0000256" key="5">
    <source>
        <dbReference type="ARBA" id="ARBA00038210"/>
    </source>
</evidence>
<sequence length="814" mass="91653">MILQEPIQATVWHCLNHYQFSDAVFLSERLHAEVETDDSLFLLATAYYRSGQIDHAYHILKDRCNSSPHCRYLFGKCAFQKEKYAEVESVILDSFSTKCKTLEDIVIEFGDQAAFVLILLAKTAIKTEKRAKAAEALKLALKLNPFLWSCFSELCNLGEKPNASEIFKLTGLENLSTCYGSHMKNFETFVHTANTPCQEITYATPPQQIFNTVNNVPPNISNNTKLLSPEESPLANPLIMSGCNFLPVTRAKPLKYRLLNSSLASSPSFGMLPLDSPEVILGTPLVSQATLTESNDQHKSLAKKVRAHMGQLINRKETPLQNNKPVFSQSSNTNTISVTPSTPASVNNLQPIQNVRRSSRLFSNCSVKENNKSPNRSKFATPRSPTKKTKQRIAKCNLNKTSTFAENTKNRLEKEKSETITSNNNYSAILGQNHQSNTNCTQQITAIQKQSAEGLMNLLRQLGKAHLDLSLFNCKNAIEELLSLPPNQFETTWVYGMLGLAYFEMADYENSVKYFGEIRNREPHSFQFMDVYSTALWHLQKEVALSALAQDLVSINKNSPITWCVNGNCFSLHKEHDTAIKFFQRAVQVEPAFAYAYTLLGHEYIMTDELDKAMSCFRNAIRINPRHYNAWFGIGTIYSKQERYHLAEVNYLGALAINPNSSVLMCHLGIVQNALKKTDKALNTLNLAINKDPKNPLCKFHRGSIYFSIGRYAEALKELEELKEIVPKESLVYYLTGKVHKKLGNTDLALMHFSWATDLDPKGANSQIKEAFDPSFGRSTTEMESPASPTREESNSGEQQLQFFELPEESDDSL</sequence>
<dbReference type="Pfam" id="PF12895">
    <property type="entry name" value="ANAPC3"/>
    <property type="match status" value="1"/>
</dbReference>
<evidence type="ECO:0000256" key="8">
    <source>
        <dbReference type="SAM" id="MobiDB-lite"/>
    </source>
</evidence>
<evidence type="ECO:0000256" key="1">
    <source>
        <dbReference type="ARBA" id="ARBA00004123"/>
    </source>
</evidence>
<feature type="repeat" description="TPR" evidence="7">
    <location>
        <begin position="560"/>
        <end position="593"/>
    </location>
</feature>
<reference evidence="10" key="1">
    <citation type="submission" date="2025-08" db="UniProtKB">
        <authorList>
            <consortium name="RefSeq"/>
        </authorList>
    </citation>
    <scope>IDENTIFICATION</scope>
    <source>
        <tissue evidence="10">Entire body</tissue>
    </source>
</reference>
<dbReference type="Pfam" id="PF13181">
    <property type="entry name" value="TPR_8"/>
    <property type="match status" value="4"/>
</dbReference>
<evidence type="ECO:0000313" key="9">
    <source>
        <dbReference type="Proteomes" id="UP000192223"/>
    </source>
</evidence>
<dbReference type="PANTHER" id="PTHR12558">
    <property type="entry name" value="CELL DIVISION CYCLE 16,23,27"/>
    <property type="match status" value="1"/>
</dbReference>
<keyword evidence="10" id="KW-0132">Cell division</keyword>
<feature type="repeat" description="TPR" evidence="7">
    <location>
        <begin position="594"/>
        <end position="627"/>
    </location>
</feature>
<name>A0A1W4WJJ2_AGRPL</name>
<dbReference type="PANTHER" id="PTHR12558:SF13">
    <property type="entry name" value="CELL DIVISION CYCLE PROTEIN 27 HOMOLOG"/>
    <property type="match status" value="1"/>
</dbReference>
<keyword evidence="3 7" id="KW-0802">TPR repeat</keyword>
<dbReference type="SMART" id="SM00028">
    <property type="entry name" value="TPR"/>
    <property type="match status" value="9"/>
</dbReference>
<feature type="compositionally biased region" description="Polar residues" evidence="8">
    <location>
        <begin position="366"/>
        <end position="378"/>
    </location>
</feature>
<comment type="similarity">
    <text evidence="5">Belongs to the APC3/CDC27 family.</text>
</comment>
<dbReference type="GeneID" id="108736238"/>
<feature type="repeat" description="TPR" evidence="7">
    <location>
        <begin position="628"/>
        <end position="661"/>
    </location>
</feature>
<evidence type="ECO:0000256" key="4">
    <source>
        <dbReference type="ARBA" id="ARBA00023242"/>
    </source>
</evidence>
<proteinExistence type="inferred from homology"/>
<dbReference type="KEGG" id="apln:108736238"/>
<dbReference type="FunFam" id="1.25.40.10:FF:000018">
    <property type="entry name" value="Cell division cycle protein 27 homolog B"/>
    <property type="match status" value="1"/>
</dbReference>
<feature type="repeat" description="TPR" evidence="7">
    <location>
        <begin position="696"/>
        <end position="729"/>
    </location>
</feature>
<dbReference type="CTD" id="996"/>
<dbReference type="InterPro" id="IPR011990">
    <property type="entry name" value="TPR-like_helical_dom_sf"/>
</dbReference>
<feature type="region of interest" description="Disordered" evidence="8">
    <location>
        <begin position="767"/>
        <end position="814"/>
    </location>
</feature>
<evidence type="ECO:0000256" key="6">
    <source>
        <dbReference type="ARBA" id="ARBA00039307"/>
    </source>
</evidence>